<keyword evidence="1" id="KW-0472">Membrane</keyword>
<dbReference type="EMBL" id="KB469302">
    <property type="protein sequence ID" value="EPQ55143.1"/>
    <property type="molecule type" value="Genomic_DNA"/>
</dbReference>
<keyword evidence="1" id="KW-0812">Transmembrane</keyword>
<proteinExistence type="predicted"/>
<feature type="transmembrane region" description="Helical" evidence="1">
    <location>
        <begin position="157"/>
        <end position="179"/>
    </location>
</feature>
<evidence type="ECO:0000313" key="3">
    <source>
        <dbReference type="Proteomes" id="UP000030669"/>
    </source>
</evidence>
<feature type="transmembrane region" description="Helical" evidence="1">
    <location>
        <begin position="118"/>
        <end position="137"/>
    </location>
</feature>
<dbReference type="AlphaFoldDB" id="S7Q6T7"/>
<dbReference type="STRING" id="670483.S7Q6T7"/>
<dbReference type="HOGENOM" id="CLU_059054_1_1_1"/>
<gene>
    <name evidence="2" type="ORF">GLOTRDRAFT_61017</name>
</gene>
<feature type="transmembrane region" description="Helical" evidence="1">
    <location>
        <begin position="20"/>
        <end position="42"/>
    </location>
</feature>
<evidence type="ECO:0000256" key="1">
    <source>
        <dbReference type="SAM" id="Phobius"/>
    </source>
</evidence>
<feature type="transmembrane region" description="Helical" evidence="1">
    <location>
        <begin position="54"/>
        <end position="74"/>
    </location>
</feature>
<dbReference type="OMA" id="WEWINTV"/>
<sequence>MVDWNSPTELAKDALVFDKFMHVLVGLYLWEWFTSLNFDWEFISGKKPFRWPMIFYFGGRYALVCALIAILIALDNTEPINCQALYIFAQLAGNMSIGLASINLSIRVMAIYSMNKYVVGPLVLLILGHWSLLLQGVNVKAAFIPGSGCAITESNTTILSAIFIYTMCFDAVVTALTVYRLVFNARSQSSIVKRIWRDGVFYFIVALLCNILATVLILLQLNAVMSVIMDVPSAVASTIVACRAVRRLINFTSGPEVYSGSGSNGNTSGMAFGGAARSGAPPAVSVGNKSRVGGVRIEMETFTEAEEYPVSTGKSAYDLESQPPHGSAM</sequence>
<evidence type="ECO:0000313" key="2">
    <source>
        <dbReference type="EMBL" id="EPQ55143.1"/>
    </source>
</evidence>
<evidence type="ECO:0008006" key="4">
    <source>
        <dbReference type="Google" id="ProtNLM"/>
    </source>
</evidence>
<accession>S7Q6T7</accession>
<dbReference type="Proteomes" id="UP000030669">
    <property type="component" value="Unassembled WGS sequence"/>
</dbReference>
<reference evidence="2 3" key="1">
    <citation type="journal article" date="2012" name="Science">
        <title>The Paleozoic origin of enzymatic lignin decomposition reconstructed from 31 fungal genomes.</title>
        <authorList>
            <person name="Floudas D."/>
            <person name="Binder M."/>
            <person name="Riley R."/>
            <person name="Barry K."/>
            <person name="Blanchette R.A."/>
            <person name="Henrissat B."/>
            <person name="Martinez A.T."/>
            <person name="Otillar R."/>
            <person name="Spatafora J.W."/>
            <person name="Yadav J.S."/>
            <person name="Aerts A."/>
            <person name="Benoit I."/>
            <person name="Boyd A."/>
            <person name="Carlson A."/>
            <person name="Copeland A."/>
            <person name="Coutinho P.M."/>
            <person name="de Vries R.P."/>
            <person name="Ferreira P."/>
            <person name="Findley K."/>
            <person name="Foster B."/>
            <person name="Gaskell J."/>
            <person name="Glotzer D."/>
            <person name="Gorecki P."/>
            <person name="Heitman J."/>
            <person name="Hesse C."/>
            <person name="Hori C."/>
            <person name="Igarashi K."/>
            <person name="Jurgens J.A."/>
            <person name="Kallen N."/>
            <person name="Kersten P."/>
            <person name="Kohler A."/>
            <person name="Kuees U."/>
            <person name="Kumar T.K.A."/>
            <person name="Kuo A."/>
            <person name="LaButti K."/>
            <person name="Larrondo L.F."/>
            <person name="Lindquist E."/>
            <person name="Ling A."/>
            <person name="Lombard V."/>
            <person name="Lucas S."/>
            <person name="Lundell T."/>
            <person name="Martin R."/>
            <person name="McLaughlin D.J."/>
            <person name="Morgenstern I."/>
            <person name="Morin E."/>
            <person name="Murat C."/>
            <person name="Nagy L.G."/>
            <person name="Nolan M."/>
            <person name="Ohm R.A."/>
            <person name="Patyshakuliyeva A."/>
            <person name="Rokas A."/>
            <person name="Ruiz-Duenas F.J."/>
            <person name="Sabat G."/>
            <person name="Salamov A."/>
            <person name="Samejima M."/>
            <person name="Schmutz J."/>
            <person name="Slot J.C."/>
            <person name="St John F."/>
            <person name="Stenlid J."/>
            <person name="Sun H."/>
            <person name="Sun S."/>
            <person name="Syed K."/>
            <person name="Tsang A."/>
            <person name="Wiebenga A."/>
            <person name="Young D."/>
            <person name="Pisabarro A."/>
            <person name="Eastwood D.C."/>
            <person name="Martin F."/>
            <person name="Cullen D."/>
            <person name="Grigoriev I.V."/>
            <person name="Hibbett D.S."/>
        </authorList>
    </citation>
    <scope>NUCLEOTIDE SEQUENCE [LARGE SCALE GENOMIC DNA]</scope>
    <source>
        <strain evidence="2 3">ATCC 11539</strain>
    </source>
</reference>
<dbReference type="KEGG" id="gtr:GLOTRDRAFT_61017"/>
<feature type="transmembrane region" description="Helical" evidence="1">
    <location>
        <begin position="200"/>
        <end position="221"/>
    </location>
</feature>
<name>S7Q6T7_GLOTA</name>
<feature type="transmembrane region" description="Helical" evidence="1">
    <location>
        <begin position="86"/>
        <end position="106"/>
    </location>
</feature>
<dbReference type="OrthoDB" id="3197626at2759"/>
<keyword evidence="3" id="KW-1185">Reference proteome</keyword>
<organism evidence="2 3">
    <name type="scientific">Gloeophyllum trabeum (strain ATCC 11539 / FP-39264 / Madison 617)</name>
    <name type="common">Brown rot fungus</name>
    <dbReference type="NCBI Taxonomy" id="670483"/>
    <lineage>
        <taxon>Eukaryota</taxon>
        <taxon>Fungi</taxon>
        <taxon>Dikarya</taxon>
        <taxon>Basidiomycota</taxon>
        <taxon>Agaricomycotina</taxon>
        <taxon>Agaricomycetes</taxon>
        <taxon>Gloeophyllales</taxon>
        <taxon>Gloeophyllaceae</taxon>
        <taxon>Gloeophyllum</taxon>
    </lineage>
</organism>
<dbReference type="RefSeq" id="XP_007866305.1">
    <property type="nucleotide sequence ID" value="XM_007868114.1"/>
</dbReference>
<protein>
    <recommendedName>
        <fullName evidence="4">Transmembrane protein</fullName>
    </recommendedName>
</protein>
<dbReference type="GeneID" id="19307404"/>
<keyword evidence="1" id="KW-1133">Transmembrane helix</keyword>